<dbReference type="SMART" id="SM00248">
    <property type="entry name" value="ANK"/>
    <property type="match status" value="9"/>
</dbReference>
<evidence type="ECO:0000256" key="2">
    <source>
        <dbReference type="ARBA" id="ARBA00023043"/>
    </source>
</evidence>
<dbReference type="Pfam" id="PF12796">
    <property type="entry name" value="Ank_2"/>
    <property type="match status" value="3"/>
</dbReference>
<keyword evidence="4" id="KW-1133">Transmembrane helix</keyword>
<feature type="transmembrane region" description="Helical" evidence="4">
    <location>
        <begin position="99"/>
        <end position="123"/>
    </location>
</feature>
<dbReference type="PROSITE" id="PS50053">
    <property type="entry name" value="UBIQUITIN_2"/>
    <property type="match status" value="1"/>
</dbReference>
<feature type="repeat" description="ANK" evidence="3">
    <location>
        <begin position="386"/>
        <end position="418"/>
    </location>
</feature>
<evidence type="ECO:0000259" key="5">
    <source>
        <dbReference type="PROSITE" id="PS50053"/>
    </source>
</evidence>
<feature type="repeat" description="ANK" evidence="3">
    <location>
        <begin position="353"/>
        <end position="385"/>
    </location>
</feature>
<dbReference type="AlphaFoldDB" id="A0A812M6F1"/>
<dbReference type="Proteomes" id="UP000604046">
    <property type="component" value="Unassembled WGS sequence"/>
</dbReference>
<evidence type="ECO:0000256" key="3">
    <source>
        <dbReference type="PROSITE-ProRule" id="PRU00023"/>
    </source>
</evidence>
<dbReference type="GO" id="GO:0000151">
    <property type="term" value="C:ubiquitin ligase complex"/>
    <property type="evidence" value="ECO:0007669"/>
    <property type="project" value="TreeGrafter"/>
</dbReference>
<dbReference type="GO" id="GO:0006511">
    <property type="term" value="P:ubiquitin-dependent protein catabolic process"/>
    <property type="evidence" value="ECO:0007669"/>
    <property type="project" value="TreeGrafter"/>
</dbReference>
<dbReference type="PROSITE" id="PS50297">
    <property type="entry name" value="ANK_REP_REGION"/>
    <property type="match status" value="2"/>
</dbReference>
<feature type="domain" description="Ubiquitin-like" evidence="5">
    <location>
        <begin position="231"/>
        <end position="311"/>
    </location>
</feature>
<protein>
    <submittedName>
        <fullName evidence="6">Mask-1 protein</fullName>
    </submittedName>
</protein>
<evidence type="ECO:0000256" key="1">
    <source>
        <dbReference type="ARBA" id="ARBA00022737"/>
    </source>
</evidence>
<feature type="transmembrane region" description="Helical" evidence="4">
    <location>
        <begin position="21"/>
        <end position="47"/>
    </location>
</feature>
<dbReference type="InterPro" id="IPR002110">
    <property type="entry name" value="Ankyrin_rpt"/>
</dbReference>
<feature type="transmembrane region" description="Helical" evidence="4">
    <location>
        <begin position="67"/>
        <end position="87"/>
    </location>
</feature>
<feature type="transmembrane region" description="Helical" evidence="4">
    <location>
        <begin position="135"/>
        <end position="156"/>
    </location>
</feature>
<keyword evidence="4" id="KW-0812">Transmembrane</keyword>
<evidence type="ECO:0000313" key="7">
    <source>
        <dbReference type="Proteomes" id="UP000604046"/>
    </source>
</evidence>
<comment type="caution">
    <text evidence="6">The sequence shown here is derived from an EMBL/GenBank/DDBJ whole genome shotgun (WGS) entry which is preliminary data.</text>
</comment>
<organism evidence="6 7">
    <name type="scientific">Symbiodinium natans</name>
    <dbReference type="NCBI Taxonomy" id="878477"/>
    <lineage>
        <taxon>Eukaryota</taxon>
        <taxon>Sar</taxon>
        <taxon>Alveolata</taxon>
        <taxon>Dinophyceae</taxon>
        <taxon>Suessiales</taxon>
        <taxon>Symbiodiniaceae</taxon>
        <taxon>Symbiodinium</taxon>
    </lineage>
</organism>
<dbReference type="SUPFAM" id="SSF48403">
    <property type="entry name" value="Ankyrin repeat"/>
    <property type="match status" value="1"/>
</dbReference>
<keyword evidence="1" id="KW-0677">Repeat</keyword>
<keyword evidence="2 3" id="KW-0040">ANK repeat</keyword>
<feature type="repeat" description="ANK" evidence="3">
    <location>
        <begin position="453"/>
        <end position="485"/>
    </location>
</feature>
<evidence type="ECO:0000256" key="4">
    <source>
        <dbReference type="SAM" id="Phobius"/>
    </source>
</evidence>
<proteinExistence type="predicted"/>
<dbReference type="InterPro" id="IPR000626">
    <property type="entry name" value="Ubiquitin-like_dom"/>
</dbReference>
<dbReference type="Gene3D" id="1.25.40.20">
    <property type="entry name" value="Ankyrin repeat-containing domain"/>
    <property type="match status" value="3"/>
</dbReference>
<dbReference type="OrthoDB" id="432069at2759"/>
<dbReference type="PANTHER" id="PTHR24173">
    <property type="entry name" value="ANKYRIN REPEAT CONTAINING"/>
    <property type="match status" value="1"/>
</dbReference>
<keyword evidence="7" id="KW-1185">Reference proteome</keyword>
<evidence type="ECO:0000313" key="6">
    <source>
        <dbReference type="EMBL" id="CAE7256137.1"/>
    </source>
</evidence>
<feature type="transmembrane region" description="Helical" evidence="4">
    <location>
        <begin position="163"/>
        <end position="181"/>
    </location>
</feature>
<sequence>MHRCLVWVGRKLRPTQEKLQAALVDQLAGAAFSYLRLVTATAPVLWLALDRAAVDGQLSLHKASATLVRFVSWWLTVLPCIANLLLRLSYKLRARCGRFSLEILFSLGFVALAAFLASAFLVFEEYVVWQLLPNELLASLSFLGLTGAVNFCLWRLWVSAEPVSLFLPSRQFLILILYWNFLRQRYQAPRSHPAHLKAWQQLGAKAAPLLQAFRLHPFVFADAGMSANAGMAMSVRKMSGEEVVSLDAAELAALAAGFGDSVLGLKRYLHQRLGVPRFRQQLTAHDEPQPLSDEQKLTSFKTKAELLVVILPWSAASPEENEQLRAACLEGAAEELEALLQRPLDPDFLVDRTGRAPLWIACARGHVDNARLLLDAAANVNRTDRKGMSPLWIASYWGHSSVVQLLLEATCEVDKADNRGDSSPLFVASRNCCEGVVKLLVQAAADLNRCNIDRQSPVWIASGAGHPPVLRLLLQAQADLSASDRGGRSPLWIAMANSHMEPQLMDVLKAEPDSTESIRTTVVRMLLEARARIDSDDAGESVLSVGARLGNAHIMQLLVDASAPGGDAGASCFSQPAWKASAEGHDDIVQMLLKAGADKNWANSSGETLLWSAVKKGYTRVAQVLLHAGCCTWLREHREAAS</sequence>
<dbReference type="InterPro" id="IPR036770">
    <property type="entry name" value="Ankyrin_rpt-contain_sf"/>
</dbReference>
<name>A0A812M6F1_9DINO</name>
<reference evidence="6" key="1">
    <citation type="submission" date="2021-02" db="EMBL/GenBank/DDBJ databases">
        <authorList>
            <person name="Dougan E. K."/>
            <person name="Rhodes N."/>
            <person name="Thang M."/>
            <person name="Chan C."/>
        </authorList>
    </citation>
    <scope>NUCLEOTIDE SEQUENCE</scope>
</reference>
<gene>
    <name evidence="6" type="primary">mask-1</name>
    <name evidence="6" type="ORF">SNAT2548_LOCUS13108</name>
</gene>
<dbReference type="PROSITE" id="PS50088">
    <property type="entry name" value="ANK_REPEAT"/>
    <property type="match status" value="3"/>
</dbReference>
<dbReference type="PANTHER" id="PTHR24173:SF27">
    <property type="entry name" value="ANKYRIN REPEAT AND SOCS BOX PROTEIN 1"/>
    <property type="match status" value="1"/>
</dbReference>
<accession>A0A812M6F1</accession>
<keyword evidence="4" id="KW-0472">Membrane</keyword>
<dbReference type="EMBL" id="CAJNDS010001347">
    <property type="protein sequence ID" value="CAE7256137.1"/>
    <property type="molecule type" value="Genomic_DNA"/>
</dbReference>